<evidence type="ECO:0000313" key="9">
    <source>
        <dbReference type="Proteomes" id="UP000295726"/>
    </source>
</evidence>
<dbReference type="SUPFAM" id="SSF46785">
    <property type="entry name" value="Winged helix' DNA-binding domain"/>
    <property type="match status" value="1"/>
</dbReference>
<dbReference type="SUPFAM" id="SSF100950">
    <property type="entry name" value="NagB/RpiA/CoA transferase-like"/>
    <property type="match status" value="1"/>
</dbReference>
<dbReference type="PANTHER" id="PTHR30363">
    <property type="entry name" value="HTH-TYPE TRANSCRIPTIONAL REGULATOR SRLR-RELATED"/>
    <property type="match status" value="1"/>
</dbReference>
<dbReference type="Pfam" id="PF00455">
    <property type="entry name" value="DeoRC"/>
    <property type="match status" value="1"/>
</dbReference>
<keyword evidence="3" id="KW-0805">Transcription regulation</keyword>
<evidence type="ECO:0000313" key="8">
    <source>
        <dbReference type="EMBL" id="TCS82337.1"/>
    </source>
</evidence>
<evidence type="ECO:0000256" key="2">
    <source>
        <dbReference type="ARBA" id="ARBA00022491"/>
    </source>
</evidence>
<dbReference type="GO" id="GO:0003700">
    <property type="term" value="F:DNA-binding transcription factor activity"/>
    <property type="evidence" value="ECO:0007669"/>
    <property type="project" value="InterPro"/>
</dbReference>
<dbReference type="AlphaFoldDB" id="A0A4R3KG85"/>
<dbReference type="PROSITE" id="PS51000">
    <property type="entry name" value="HTH_DEOR_2"/>
    <property type="match status" value="1"/>
</dbReference>
<dbReference type="PROSITE" id="PS00894">
    <property type="entry name" value="HTH_DEOR_1"/>
    <property type="match status" value="1"/>
</dbReference>
<comment type="caution">
    <text evidence="8">The sequence shown here is derived from an EMBL/GenBank/DDBJ whole genome shotgun (WGS) entry which is preliminary data.</text>
</comment>
<dbReference type="PANTHER" id="PTHR30363:SF4">
    <property type="entry name" value="GLYCEROL-3-PHOSPHATE REGULON REPRESSOR"/>
    <property type="match status" value="1"/>
</dbReference>
<name>A0A4R3KG85_9FIRM</name>
<dbReference type="PRINTS" id="PR00037">
    <property type="entry name" value="HTHLACR"/>
</dbReference>
<evidence type="ECO:0000259" key="7">
    <source>
        <dbReference type="PROSITE" id="PS51000"/>
    </source>
</evidence>
<dbReference type="Gene3D" id="1.10.10.10">
    <property type="entry name" value="Winged helix-like DNA-binding domain superfamily/Winged helix DNA-binding domain"/>
    <property type="match status" value="1"/>
</dbReference>
<reference evidence="8 9" key="1">
    <citation type="submission" date="2019-03" db="EMBL/GenBank/DDBJ databases">
        <title>Genomic Encyclopedia of Type Strains, Phase IV (KMG-IV): sequencing the most valuable type-strain genomes for metagenomic binning, comparative biology and taxonomic classification.</title>
        <authorList>
            <person name="Goeker M."/>
        </authorList>
    </citation>
    <scope>NUCLEOTIDE SEQUENCE [LARGE SCALE GENOMIC DNA]</scope>
    <source>
        <strain evidence="8 9">DSM 29489</strain>
    </source>
</reference>
<organism evidence="8 9">
    <name type="scientific">Muricomes intestini</name>
    <dbReference type="NCBI Taxonomy" id="1796634"/>
    <lineage>
        <taxon>Bacteria</taxon>
        <taxon>Bacillati</taxon>
        <taxon>Bacillota</taxon>
        <taxon>Clostridia</taxon>
        <taxon>Lachnospirales</taxon>
        <taxon>Lachnospiraceae</taxon>
        <taxon>Muricomes</taxon>
    </lineage>
</organism>
<proteinExistence type="predicted"/>
<evidence type="ECO:0000256" key="6">
    <source>
        <dbReference type="ARBA" id="ARBA00024937"/>
    </source>
</evidence>
<keyword evidence="4" id="KW-0238">DNA-binding</keyword>
<evidence type="ECO:0000256" key="1">
    <source>
        <dbReference type="ARBA" id="ARBA00021390"/>
    </source>
</evidence>
<evidence type="ECO:0000256" key="4">
    <source>
        <dbReference type="ARBA" id="ARBA00023125"/>
    </source>
</evidence>
<dbReference type="InterPro" id="IPR036390">
    <property type="entry name" value="WH_DNA-bd_sf"/>
</dbReference>
<dbReference type="Proteomes" id="UP000295726">
    <property type="component" value="Unassembled WGS sequence"/>
</dbReference>
<dbReference type="EMBL" id="SLZZ01000002">
    <property type="protein sequence ID" value="TCS82337.1"/>
    <property type="molecule type" value="Genomic_DNA"/>
</dbReference>
<dbReference type="InterPro" id="IPR050313">
    <property type="entry name" value="Carb_Metab_HTH_regulators"/>
</dbReference>
<keyword evidence="5" id="KW-0804">Transcription</keyword>
<dbReference type="GO" id="GO:0003677">
    <property type="term" value="F:DNA binding"/>
    <property type="evidence" value="ECO:0007669"/>
    <property type="project" value="UniProtKB-KW"/>
</dbReference>
<gene>
    <name evidence="8" type="ORF">EDD59_102206</name>
</gene>
<dbReference type="OrthoDB" id="9797223at2"/>
<dbReference type="InterPro" id="IPR014036">
    <property type="entry name" value="DeoR-like_C"/>
</dbReference>
<dbReference type="InterPro" id="IPR036388">
    <property type="entry name" value="WH-like_DNA-bd_sf"/>
</dbReference>
<dbReference type="Pfam" id="PF08220">
    <property type="entry name" value="HTH_DeoR"/>
    <property type="match status" value="1"/>
</dbReference>
<dbReference type="InterPro" id="IPR018356">
    <property type="entry name" value="Tscrpt_reg_HTH_DeoR_CS"/>
</dbReference>
<protein>
    <recommendedName>
        <fullName evidence="1">Lactose phosphotransferase system repressor</fullName>
    </recommendedName>
</protein>
<feature type="domain" description="HTH deoR-type" evidence="7">
    <location>
        <begin position="4"/>
        <end position="59"/>
    </location>
</feature>
<evidence type="ECO:0000256" key="3">
    <source>
        <dbReference type="ARBA" id="ARBA00023015"/>
    </source>
</evidence>
<dbReference type="SMART" id="SM00420">
    <property type="entry name" value="HTH_DEOR"/>
    <property type="match status" value="1"/>
</dbReference>
<dbReference type="RefSeq" id="WP_132378590.1">
    <property type="nucleotide sequence ID" value="NZ_DAISRC010000226.1"/>
</dbReference>
<dbReference type="InterPro" id="IPR001034">
    <property type="entry name" value="DeoR_HTH"/>
</dbReference>
<keyword evidence="2" id="KW-0678">Repressor</keyword>
<dbReference type="InterPro" id="IPR037171">
    <property type="entry name" value="NagB/RpiA_transferase-like"/>
</dbReference>
<dbReference type="Gene3D" id="3.40.50.1360">
    <property type="match status" value="1"/>
</dbReference>
<keyword evidence="9" id="KW-1185">Reference proteome</keyword>
<evidence type="ECO:0000256" key="5">
    <source>
        <dbReference type="ARBA" id="ARBA00023163"/>
    </source>
</evidence>
<sequence length="256" mass="28529">MGKVEDRQSRILEILSTNEKSEVRSLADLCGVSLVTVRKDLTELEERGLLRREQGYAILNDENDMRRRLAANHSIKIRLAKEAAVLIEDGDTVMIESGSCCILLADEISHTKRNVTIITNSVFMADYIGMAPNIHLVLLGGDYQSDSQAVVGPITRLGVQSFHVKYFFAGTDGYYSHTGFTGDNHLRVETLRDMARNAEEVVILTESCKFTRQGIVPEFSLGEIQYLITDAGIPGDVEREIKEHGIQVIKTSVLTR</sequence>
<comment type="function">
    <text evidence="6">Repressor of the lactose catabolism operon. Galactose-6-phosphate is the inducer.</text>
</comment>
<dbReference type="SMART" id="SM01134">
    <property type="entry name" value="DeoRC"/>
    <property type="match status" value="1"/>
</dbReference>
<accession>A0A4R3KG85</accession>